<feature type="non-terminal residue" evidence="1">
    <location>
        <position position="1"/>
    </location>
</feature>
<name>A0ACA9NV31_9GLOM</name>
<accession>A0ACA9NV31</accession>
<gene>
    <name evidence="1" type="ORF">SCALOS_LOCUS9567</name>
</gene>
<evidence type="ECO:0000313" key="2">
    <source>
        <dbReference type="Proteomes" id="UP000789860"/>
    </source>
</evidence>
<dbReference type="EMBL" id="CAJVPM010030380">
    <property type="protein sequence ID" value="CAG8676471.1"/>
    <property type="molecule type" value="Genomic_DNA"/>
</dbReference>
<comment type="caution">
    <text evidence="1">The sequence shown here is derived from an EMBL/GenBank/DDBJ whole genome shotgun (WGS) entry which is preliminary data.</text>
</comment>
<keyword evidence="2" id="KW-1185">Reference proteome</keyword>
<dbReference type="Proteomes" id="UP000789860">
    <property type="component" value="Unassembled WGS sequence"/>
</dbReference>
<reference evidence="1" key="1">
    <citation type="submission" date="2021-06" db="EMBL/GenBank/DDBJ databases">
        <authorList>
            <person name="Kallberg Y."/>
            <person name="Tangrot J."/>
            <person name="Rosling A."/>
        </authorList>
    </citation>
    <scope>NUCLEOTIDE SEQUENCE</scope>
    <source>
        <strain evidence="1">AU212A</strain>
    </source>
</reference>
<evidence type="ECO:0000313" key="1">
    <source>
        <dbReference type="EMBL" id="CAG8676471.1"/>
    </source>
</evidence>
<organism evidence="1 2">
    <name type="scientific">Scutellospora calospora</name>
    <dbReference type="NCBI Taxonomy" id="85575"/>
    <lineage>
        <taxon>Eukaryota</taxon>
        <taxon>Fungi</taxon>
        <taxon>Fungi incertae sedis</taxon>
        <taxon>Mucoromycota</taxon>
        <taxon>Glomeromycotina</taxon>
        <taxon>Glomeromycetes</taxon>
        <taxon>Diversisporales</taxon>
        <taxon>Gigasporaceae</taxon>
        <taxon>Scutellospora</taxon>
    </lineage>
</organism>
<sequence>TPQEISTEISNQLPFALSIQKRSQTKEIVNTLRQIFIFTTLPMTYFITLPELPANPDDLILEGKDFFSITS</sequence>
<protein>
    <submittedName>
        <fullName evidence="1">11519_t:CDS:1</fullName>
    </submittedName>
</protein>
<proteinExistence type="predicted"/>